<evidence type="ECO:0000256" key="8">
    <source>
        <dbReference type="ARBA" id="ARBA00023136"/>
    </source>
</evidence>
<dbReference type="Gene3D" id="3.40.50.300">
    <property type="entry name" value="P-loop containing nucleotide triphosphate hydrolases"/>
    <property type="match status" value="1"/>
</dbReference>
<keyword evidence="4" id="KW-1003">Cell membrane</keyword>
<evidence type="ECO:0000313" key="13">
    <source>
        <dbReference type="Proteomes" id="UP001271789"/>
    </source>
</evidence>
<keyword evidence="6 12" id="KW-0067">ATP-binding</keyword>
<dbReference type="RefSeq" id="WP_338098671.1">
    <property type="nucleotide sequence ID" value="NZ_JAWDKD010000003.1"/>
</dbReference>
<dbReference type="InterPro" id="IPR003439">
    <property type="entry name" value="ABC_transporter-like_ATP-bd"/>
</dbReference>
<gene>
    <name evidence="12" type="primary">ecfA1</name>
    <name evidence="12" type="ORF">MsAg5_01170</name>
</gene>
<dbReference type="GO" id="GO:0042626">
    <property type="term" value="F:ATPase-coupled transmembrane transporter activity"/>
    <property type="evidence" value="ECO:0007669"/>
    <property type="project" value="TreeGrafter"/>
</dbReference>
<dbReference type="SUPFAM" id="SSF52540">
    <property type="entry name" value="P-loop containing nucleoside triphosphate hydrolases"/>
    <property type="match status" value="1"/>
</dbReference>
<dbReference type="PROSITE" id="PS50893">
    <property type="entry name" value="ABC_TRANSPORTER_2"/>
    <property type="match status" value="1"/>
</dbReference>
<feature type="domain" description="ABC transporter" evidence="11">
    <location>
        <begin position="30"/>
        <end position="263"/>
    </location>
</feature>
<reference evidence="12" key="1">
    <citation type="submission" date="2023-06" db="EMBL/GenBank/DDBJ databases">
        <title>Genome sequence of Methanosarcinaceae archaeon Ag5.</title>
        <authorList>
            <person name="Protasov E."/>
            <person name="Platt K."/>
            <person name="Poehlein A."/>
            <person name="Daniel R."/>
            <person name="Brune A."/>
        </authorList>
    </citation>
    <scope>NUCLEOTIDE SEQUENCE</scope>
    <source>
        <strain evidence="12">Ag5</strain>
    </source>
</reference>
<dbReference type="FunFam" id="3.40.50.300:FF:000224">
    <property type="entry name" value="Energy-coupling factor transporter ATP-binding protein EcfA"/>
    <property type="match status" value="1"/>
</dbReference>
<dbReference type="InterPro" id="IPR017871">
    <property type="entry name" value="ABC_transporter-like_CS"/>
</dbReference>
<comment type="similarity">
    <text evidence="2">Belongs to the ABC transporter superfamily.</text>
</comment>
<keyword evidence="3" id="KW-0813">Transport</keyword>
<keyword evidence="7" id="KW-1278">Translocase</keyword>
<feature type="region of interest" description="Disordered" evidence="10">
    <location>
        <begin position="1"/>
        <end position="20"/>
    </location>
</feature>
<keyword evidence="13" id="KW-1185">Reference proteome</keyword>
<evidence type="ECO:0000256" key="2">
    <source>
        <dbReference type="ARBA" id="ARBA00005417"/>
    </source>
</evidence>
<evidence type="ECO:0000256" key="6">
    <source>
        <dbReference type="ARBA" id="ARBA00022840"/>
    </source>
</evidence>
<feature type="compositionally biased region" description="Basic and acidic residues" evidence="10">
    <location>
        <begin position="1"/>
        <end position="10"/>
    </location>
</feature>
<comment type="subcellular location">
    <subcellularLocation>
        <location evidence="1">Cell membrane</location>
        <topology evidence="1">Peripheral membrane protein</topology>
    </subcellularLocation>
</comment>
<dbReference type="InterPro" id="IPR003593">
    <property type="entry name" value="AAA+_ATPase"/>
</dbReference>
<dbReference type="InterPro" id="IPR050095">
    <property type="entry name" value="ECF_ABC_transporter_ATP-bd"/>
</dbReference>
<dbReference type="AlphaFoldDB" id="A0AAE4SC96"/>
<dbReference type="EMBL" id="JAWDKD010000003">
    <property type="protein sequence ID" value="MDV0446287.1"/>
    <property type="molecule type" value="Genomic_DNA"/>
</dbReference>
<dbReference type="PANTHER" id="PTHR43553:SF24">
    <property type="entry name" value="ENERGY-COUPLING FACTOR TRANSPORTER ATP-BINDING PROTEIN ECFA1"/>
    <property type="match status" value="1"/>
</dbReference>
<keyword evidence="5" id="KW-0547">Nucleotide-binding</keyword>
<evidence type="ECO:0000256" key="9">
    <source>
        <dbReference type="ARBA" id="ARBA00025157"/>
    </source>
</evidence>
<dbReference type="PANTHER" id="PTHR43553">
    <property type="entry name" value="HEAVY METAL TRANSPORTER"/>
    <property type="match status" value="1"/>
</dbReference>
<name>A0AAE4SC96_9EURY</name>
<evidence type="ECO:0000313" key="12">
    <source>
        <dbReference type="EMBL" id="MDV0446287.1"/>
    </source>
</evidence>
<dbReference type="SMART" id="SM00382">
    <property type="entry name" value="AAA"/>
    <property type="match status" value="1"/>
</dbReference>
<dbReference type="GO" id="GO:0016887">
    <property type="term" value="F:ATP hydrolysis activity"/>
    <property type="evidence" value="ECO:0007669"/>
    <property type="project" value="InterPro"/>
</dbReference>
<evidence type="ECO:0000256" key="7">
    <source>
        <dbReference type="ARBA" id="ARBA00022967"/>
    </source>
</evidence>
<dbReference type="InterPro" id="IPR015856">
    <property type="entry name" value="ABC_transpr_CbiO/EcfA_su"/>
</dbReference>
<proteinExistence type="inferred from homology"/>
<dbReference type="PROSITE" id="PS00211">
    <property type="entry name" value="ABC_TRANSPORTER_1"/>
    <property type="match status" value="1"/>
</dbReference>
<keyword evidence="8" id="KW-0472">Membrane</keyword>
<dbReference type="Pfam" id="PF00005">
    <property type="entry name" value="ABC_tran"/>
    <property type="match status" value="1"/>
</dbReference>
<protein>
    <submittedName>
        <fullName evidence="12">Energy-coupling factor transporter ATP-binding protein EcfA1</fullName>
    </submittedName>
</protein>
<dbReference type="Proteomes" id="UP001271789">
    <property type="component" value="Unassembled WGS sequence"/>
</dbReference>
<sequence>MAESELKFESESELETAPESLPASGKEIAIEAIDLSFKYPDGTVVLDRINLKIYKGDFTIIAGLNGSGKSTFALHLNGLLKPTSGKLLVDGLDTRKRRNSAAVHKKVGIVFQNPYTQFVGNSVEEDVAFGPENMGVARDEIKKRVSDALSAVHLMNLSAQDPSSLSGGEAQAAAIAGILAMETDCVVFDEITSMLDHKATERVLNIMEELKNQKKTVIYISHEPKDVLKADRIIVLDQGKVTFDGKTDEYVRSDKYPLPDLIGLMKLLKDDGYDVSELVSSPEEVAEEIKKLLESKK</sequence>
<evidence type="ECO:0000256" key="10">
    <source>
        <dbReference type="SAM" id="MobiDB-lite"/>
    </source>
</evidence>
<organism evidence="12 13">
    <name type="scientific">Methanolapillus africanus</name>
    <dbReference type="NCBI Taxonomy" id="3028297"/>
    <lineage>
        <taxon>Archaea</taxon>
        <taxon>Methanobacteriati</taxon>
        <taxon>Methanobacteriota</taxon>
        <taxon>Stenosarchaea group</taxon>
        <taxon>Methanomicrobia</taxon>
        <taxon>Methanosarcinales</taxon>
        <taxon>Methanosarcinaceae</taxon>
        <taxon>Methanolapillus</taxon>
    </lineage>
</organism>
<evidence type="ECO:0000256" key="1">
    <source>
        <dbReference type="ARBA" id="ARBA00004202"/>
    </source>
</evidence>
<evidence type="ECO:0000256" key="4">
    <source>
        <dbReference type="ARBA" id="ARBA00022475"/>
    </source>
</evidence>
<dbReference type="InterPro" id="IPR027417">
    <property type="entry name" value="P-loop_NTPase"/>
</dbReference>
<comment type="caution">
    <text evidence="12">The sequence shown here is derived from an EMBL/GenBank/DDBJ whole genome shotgun (WGS) entry which is preliminary data.</text>
</comment>
<dbReference type="GO" id="GO:0005524">
    <property type="term" value="F:ATP binding"/>
    <property type="evidence" value="ECO:0007669"/>
    <property type="project" value="UniProtKB-KW"/>
</dbReference>
<accession>A0AAE4SC96</accession>
<evidence type="ECO:0000256" key="3">
    <source>
        <dbReference type="ARBA" id="ARBA00022448"/>
    </source>
</evidence>
<dbReference type="GO" id="GO:0043190">
    <property type="term" value="C:ATP-binding cassette (ABC) transporter complex"/>
    <property type="evidence" value="ECO:0007669"/>
    <property type="project" value="TreeGrafter"/>
</dbReference>
<dbReference type="CDD" id="cd03225">
    <property type="entry name" value="ABC_cobalt_CbiO_domain1"/>
    <property type="match status" value="1"/>
</dbReference>
<evidence type="ECO:0000256" key="5">
    <source>
        <dbReference type="ARBA" id="ARBA00022741"/>
    </source>
</evidence>
<comment type="function">
    <text evidence="9">Probably part of an ABC transporter complex. Responsible for energy coupling to the transport system.</text>
</comment>
<evidence type="ECO:0000259" key="11">
    <source>
        <dbReference type="PROSITE" id="PS50893"/>
    </source>
</evidence>